<name>A0ABT0CBL2_THEVL</name>
<evidence type="ECO:0000313" key="4">
    <source>
        <dbReference type="Proteomes" id="UP000830835"/>
    </source>
</evidence>
<dbReference type="Gene3D" id="1.10.150.20">
    <property type="entry name" value="5' to 3' exonuclease, C-terminal subdomain"/>
    <property type="match status" value="1"/>
</dbReference>
<dbReference type="InterPro" id="IPR047525">
    <property type="entry name" value="TfoX-like"/>
</dbReference>
<dbReference type="PANTHER" id="PTHR36121">
    <property type="entry name" value="PROTEIN SXY"/>
    <property type="match status" value="1"/>
</dbReference>
<evidence type="ECO:0000256" key="1">
    <source>
        <dbReference type="SAM" id="MobiDB-lite"/>
    </source>
</evidence>
<evidence type="ECO:0000313" key="3">
    <source>
        <dbReference type="EMBL" id="MCJ2543183.1"/>
    </source>
</evidence>
<dbReference type="Proteomes" id="UP000830835">
    <property type="component" value="Unassembled WGS sequence"/>
</dbReference>
<dbReference type="EMBL" id="JAFIRA010000022">
    <property type="protein sequence ID" value="MCJ2543183.1"/>
    <property type="molecule type" value="Genomic_DNA"/>
</dbReference>
<organism evidence="3 4">
    <name type="scientific">Thermostichus vulcanus str. 'Rupite'</name>
    <dbReference type="NCBI Taxonomy" id="2813851"/>
    <lineage>
        <taxon>Bacteria</taxon>
        <taxon>Bacillati</taxon>
        <taxon>Cyanobacteriota</taxon>
        <taxon>Cyanophyceae</taxon>
        <taxon>Thermostichales</taxon>
        <taxon>Thermostichaceae</taxon>
        <taxon>Thermostichus</taxon>
    </lineage>
</organism>
<comment type="caution">
    <text evidence="3">The sequence shown here is derived from an EMBL/GenBank/DDBJ whole genome shotgun (WGS) entry which is preliminary data.</text>
</comment>
<evidence type="ECO:0000259" key="2">
    <source>
        <dbReference type="Pfam" id="PF04994"/>
    </source>
</evidence>
<dbReference type="InterPro" id="IPR007077">
    <property type="entry name" value="TfoX_C"/>
</dbReference>
<accession>A0ABT0CBL2</accession>
<dbReference type="Pfam" id="PF04994">
    <property type="entry name" value="TfoX_C"/>
    <property type="match status" value="1"/>
</dbReference>
<proteinExistence type="predicted"/>
<sequence length="120" mass="13118">MSFSLSYSRMMSEGSRTPGQLHPGGTINDFTPLKGLKNIVPTIAQQLAEVGIVTVRDLKSVGVVNTYKRLKAQNPAITIPICYYLYALQGALEGVHWDDLSPEVARLWAETSLTNLNGDP</sequence>
<keyword evidence="4" id="KW-1185">Reference proteome</keyword>
<feature type="region of interest" description="Disordered" evidence="1">
    <location>
        <begin position="1"/>
        <end position="23"/>
    </location>
</feature>
<dbReference type="RefSeq" id="WP_244350461.1">
    <property type="nucleotide sequence ID" value="NZ_JAFIRA010000022.1"/>
</dbReference>
<feature type="domain" description="TfoX C-terminal" evidence="2">
    <location>
        <begin position="33"/>
        <end position="103"/>
    </location>
</feature>
<gene>
    <name evidence="3" type="ORF">JX360_09730</name>
</gene>
<feature type="compositionally biased region" description="Polar residues" evidence="1">
    <location>
        <begin position="1"/>
        <end position="18"/>
    </location>
</feature>
<protein>
    <submittedName>
        <fullName evidence="3">TfoX/Sxy family protein</fullName>
    </submittedName>
</protein>
<dbReference type="PANTHER" id="PTHR36121:SF1">
    <property type="entry name" value="PROTEIN SXY"/>
    <property type="match status" value="1"/>
</dbReference>
<reference evidence="3" key="1">
    <citation type="submission" date="2021-02" db="EMBL/GenBank/DDBJ databases">
        <title>The CRISPR/cas machinery reduction and long-range gene transfer in the hot spring cyanobacterium Synechococcus.</title>
        <authorList>
            <person name="Dvorak P."/>
            <person name="Jahodarova E."/>
            <person name="Hasler P."/>
            <person name="Poulickova A."/>
        </authorList>
    </citation>
    <scope>NUCLEOTIDE SEQUENCE</scope>
    <source>
        <strain evidence="3">Rupite</strain>
    </source>
</reference>